<feature type="domain" description="Transposable element P transposase-like RNase H" evidence="1">
    <location>
        <begin position="208"/>
        <end position="300"/>
    </location>
</feature>
<name>A0A6G0Y9M4_APHCR</name>
<keyword evidence="3" id="KW-1185">Reference proteome</keyword>
<dbReference type="Pfam" id="PF21787">
    <property type="entry name" value="TNP-like_RNaseH_N"/>
    <property type="match status" value="1"/>
</dbReference>
<dbReference type="Proteomes" id="UP000478052">
    <property type="component" value="Unassembled WGS sequence"/>
</dbReference>
<comment type="caution">
    <text evidence="2">The sequence shown here is derived from an EMBL/GenBank/DDBJ whole genome shotgun (WGS) entry which is preliminary data.</text>
</comment>
<reference evidence="2 3" key="1">
    <citation type="submission" date="2019-08" db="EMBL/GenBank/DDBJ databases">
        <title>Whole genome of Aphis craccivora.</title>
        <authorList>
            <person name="Voronova N.V."/>
            <person name="Shulinski R.S."/>
            <person name="Bandarenka Y.V."/>
            <person name="Zhorov D.G."/>
            <person name="Warner D."/>
        </authorList>
    </citation>
    <scope>NUCLEOTIDE SEQUENCE [LARGE SCALE GENOMIC DNA]</scope>
    <source>
        <strain evidence="2">180601</strain>
        <tissue evidence="2">Whole Body</tissue>
    </source>
</reference>
<evidence type="ECO:0000259" key="1">
    <source>
        <dbReference type="Pfam" id="PF21787"/>
    </source>
</evidence>
<dbReference type="InterPro" id="IPR048365">
    <property type="entry name" value="TNP-like_RNaseH_N"/>
</dbReference>
<evidence type="ECO:0000313" key="2">
    <source>
        <dbReference type="EMBL" id="KAF0751848.1"/>
    </source>
</evidence>
<proteinExistence type="predicted"/>
<evidence type="ECO:0000313" key="3">
    <source>
        <dbReference type="Proteomes" id="UP000478052"/>
    </source>
</evidence>
<accession>A0A6G0Y9M4</accession>
<dbReference type="EMBL" id="VUJU01005238">
    <property type="protein sequence ID" value="KAF0751848.1"/>
    <property type="molecule type" value="Genomic_DNA"/>
</dbReference>
<dbReference type="AlphaFoldDB" id="A0A6G0Y9M4"/>
<sequence length="313" mass="35306">MMFKSKDTDIKEKTASWLVTTVMKAKRKIGVGFGFKHMLIKTCLSAAKKKKNKKTKTPRIIHVPKKGGVLPLIPIFAGLSTLGALTGGVDMMKIPHFIGVFSRDKLPVKIKHRESAVINLDLEIGTGTHWVAYKKIGKQVKYYDSFENLPPPLELQKYFNGYILFELSADNNTLKCSMFCNETVNFTMPNNIGQLLGFKNRKYYANVHHESDTLTEYEMINEYELDNDEIPKARNALVFLVVGMNGYWKLPIILIDSLSGKERSNLLKTAIDFICETGAHLNSVTFDGASVNTTMCISLGAKFDLENNPLWKR</sequence>
<protein>
    <submittedName>
        <fullName evidence="2">Protein ALP1-like</fullName>
    </submittedName>
</protein>
<organism evidence="2 3">
    <name type="scientific">Aphis craccivora</name>
    <name type="common">Cowpea aphid</name>
    <dbReference type="NCBI Taxonomy" id="307492"/>
    <lineage>
        <taxon>Eukaryota</taxon>
        <taxon>Metazoa</taxon>
        <taxon>Ecdysozoa</taxon>
        <taxon>Arthropoda</taxon>
        <taxon>Hexapoda</taxon>
        <taxon>Insecta</taxon>
        <taxon>Pterygota</taxon>
        <taxon>Neoptera</taxon>
        <taxon>Paraneoptera</taxon>
        <taxon>Hemiptera</taxon>
        <taxon>Sternorrhyncha</taxon>
        <taxon>Aphidomorpha</taxon>
        <taxon>Aphidoidea</taxon>
        <taxon>Aphididae</taxon>
        <taxon>Aphidini</taxon>
        <taxon>Aphis</taxon>
        <taxon>Aphis</taxon>
    </lineage>
</organism>
<gene>
    <name evidence="2" type="ORF">FWK35_00012078</name>
</gene>
<dbReference type="OrthoDB" id="7312725at2759"/>